<reference evidence="1 2" key="1">
    <citation type="submission" date="2021-06" db="EMBL/GenBank/DDBJ databases">
        <authorList>
            <person name="Palmer J.M."/>
        </authorList>
    </citation>
    <scope>NUCLEOTIDE SEQUENCE [LARGE SCALE GENOMIC DNA]</scope>
    <source>
        <strain evidence="1 2">MEX-2019</strain>
        <tissue evidence="1">Muscle</tissue>
    </source>
</reference>
<evidence type="ECO:0000313" key="1">
    <source>
        <dbReference type="EMBL" id="KAK5618921.1"/>
    </source>
</evidence>
<dbReference type="Proteomes" id="UP001311232">
    <property type="component" value="Unassembled WGS sequence"/>
</dbReference>
<keyword evidence="2" id="KW-1185">Reference proteome</keyword>
<name>A0AAV9SC94_9TELE</name>
<proteinExistence type="predicted"/>
<accession>A0AAV9SC94</accession>
<sequence>MTSRMRLLPVTPPKTLEALERLATWIDQRLREQEPMQSGKTKRSAQERERRFRNHLCFYCGEGYAVPNLPV</sequence>
<organism evidence="1 2">
    <name type="scientific">Crenichthys baileyi</name>
    <name type="common">White River springfish</name>
    <dbReference type="NCBI Taxonomy" id="28760"/>
    <lineage>
        <taxon>Eukaryota</taxon>
        <taxon>Metazoa</taxon>
        <taxon>Chordata</taxon>
        <taxon>Craniata</taxon>
        <taxon>Vertebrata</taxon>
        <taxon>Euteleostomi</taxon>
        <taxon>Actinopterygii</taxon>
        <taxon>Neopterygii</taxon>
        <taxon>Teleostei</taxon>
        <taxon>Neoteleostei</taxon>
        <taxon>Acanthomorphata</taxon>
        <taxon>Ovalentaria</taxon>
        <taxon>Atherinomorphae</taxon>
        <taxon>Cyprinodontiformes</taxon>
        <taxon>Goodeidae</taxon>
        <taxon>Crenichthys</taxon>
    </lineage>
</organism>
<dbReference type="EMBL" id="JAHHUM010000594">
    <property type="protein sequence ID" value="KAK5618921.1"/>
    <property type="molecule type" value="Genomic_DNA"/>
</dbReference>
<comment type="caution">
    <text evidence="1">The sequence shown here is derived from an EMBL/GenBank/DDBJ whole genome shotgun (WGS) entry which is preliminary data.</text>
</comment>
<dbReference type="AlphaFoldDB" id="A0AAV9SC94"/>
<evidence type="ECO:0000313" key="2">
    <source>
        <dbReference type="Proteomes" id="UP001311232"/>
    </source>
</evidence>
<evidence type="ECO:0008006" key="3">
    <source>
        <dbReference type="Google" id="ProtNLM"/>
    </source>
</evidence>
<gene>
    <name evidence="1" type="ORF">CRENBAI_007678</name>
</gene>
<protein>
    <recommendedName>
        <fullName evidence="3">HNH endonuclease</fullName>
    </recommendedName>
</protein>